<accession>A0ABW9QQB3</accession>
<dbReference type="InterPro" id="IPR036291">
    <property type="entry name" value="NAD(P)-bd_dom_sf"/>
</dbReference>
<gene>
    <name evidence="4" type="primary">rfbD</name>
    <name evidence="4" type="ORF">GHK86_03095</name>
</gene>
<dbReference type="Proteomes" id="UP000437736">
    <property type="component" value="Unassembled WGS sequence"/>
</dbReference>
<comment type="pathway">
    <text evidence="2">Carbohydrate biosynthesis; dTDP-L-rhamnose biosynthesis.</text>
</comment>
<feature type="non-terminal residue" evidence="4">
    <location>
        <position position="214"/>
    </location>
</feature>
<sequence length="214" mass="22770">MGAAEVDDRRLVRVLLTGAGGQLGTDLQTVFGAQTHHELLAVDRSRLDIGDRDAVASLVGAWAPDLVVNAAAWTAVDACEADPDRAWRVNALGPRHLAEAAARAGAHLVHVSTDYVFDGTKPEPYVEWDPPAPLSMYGRSKLGGEREVAAGCPGATIVRTSWVCGPHGANILKTILRLAEGDRPLSFVDDQRGCPTFTDDLAGAVYRLGVARRP</sequence>
<dbReference type="PANTHER" id="PTHR10491:SF4">
    <property type="entry name" value="METHIONINE ADENOSYLTRANSFERASE 2 SUBUNIT BETA"/>
    <property type="match status" value="1"/>
</dbReference>
<dbReference type="Pfam" id="PF04321">
    <property type="entry name" value="RmlD_sub_bind"/>
    <property type="match status" value="1"/>
</dbReference>
<proteinExistence type="inferred from homology"/>
<organism evidence="4 5">
    <name type="scientific">Acidiferrimicrobium australe</name>
    <dbReference type="NCBI Taxonomy" id="2664430"/>
    <lineage>
        <taxon>Bacteria</taxon>
        <taxon>Bacillati</taxon>
        <taxon>Actinomycetota</taxon>
        <taxon>Acidimicrobiia</taxon>
        <taxon>Acidimicrobiales</taxon>
        <taxon>Acidimicrobiaceae</taxon>
        <taxon>Acidiferrimicrobium</taxon>
    </lineage>
</organism>
<evidence type="ECO:0000313" key="5">
    <source>
        <dbReference type="Proteomes" id="UP000437736"/>
    </source>
</evidence>
<comment type="function">
    <text evidence="2">Catalyzes the reduction of dTDP-6-deoxy-L-lyxo-4-hexulose to yield dTDP-L-rhamnose.</text>
</comment>
<name>A0ABW9QQB3_9ACTN</name>
<dbReference type="InterPro" id="IPR029903">
    <property type="entry name" value="RmlD-like-bd"/>
</dbReference>
<dbReference type="EMBL" id="WJHE01000123">
    <property type="protein sequence ID" value="MST31715.1"/>
    <property type="molecule type" value="Genomic_DNA"/>
</dbReference>
<keyword evidence="5" id="KW-1185">Reference proteome</keyword>
<dbReference type="CDD" id="cd05254">
    <property type="entry name" value="dTDP_HR_like_SDR_e"/>
    <property type="match status" value="1"/>
</dbReference>
<comment type="caution">
    <text evidence="4">The sequence shown here is derived from an EMBL/GenBank/DDBJ whole genome shotgun (WGS) entry which is preliminary data.</text>
</comment>
<protein>
    <recommendedName>
        <fullName evidence="2">dTDP-4-dehydrorhamnose reductase</fullName>
        <ecNumber evidence="2">1.1.1.133</ecNumber>
    </recommendedName>
</protein>
<feature type="domain" description="RmlD-like substrate binding" evidence="3">
    <location>
        <begin position="13"/>
        <end position="207"/>
    </location>
</feature>
<dbReference type="PANTHER" id="PTHR10491">
    <property type="entry name" value="DTDP-4-DEHYDRORHAMNOSE REDUCTASE"/>
    <property type="match status" value="1"/>
</dbReference>
<keyword evidence="2" id="KW-0521">NADP</keyword>
<dbReference type="EC" id="1.1.1.133" evidence="2"/>
<dbReference type="NCBIfam" id="TIGR01214">
    <property type="entry name" value="rmlD"/>
    <property type="match status" value="1"/>
</dbReference>
<dbReference type="GO" id="GO:0008831">
    <property type="term" value="F:dTDP-4-dehydrorhamnose reductase activity"/>
    <property type="evidence" value="ECO:0007669"/>
    <property type="project" value="UniProtKB-EC"/>
</dbReference>
<dbReference type="Gene3D" id="3.40.50.720">
    <property type="entry name" value="NAD(P)-binding Rossmann-like Domain"/>
    <property type="match status" value="1"/>
</dbReference>
<dbReference type="InterPro" id="IPR005913">
    <property type="entry name" value="dTDP_dehydrorham_reduct"/>
</dbReference>
<reference evidence="4 5" key="1">
    <citation type="submission" date="2019-11" db="EMBL/GenBank/DDBJ databases">
        <title>Acidiferrimicrobium australis gen. nov., sp. nov., an acidophilic and obligately heterotrophic, member of the Actinobacteria that catalyses dissimilatory oxido- reduction of iron isolated from metal-rich acidic water in Chile.</title>
        <authorList>
            <person name="Gonzalez D."/>
            <person name="Huber K."/>
            <person name="Hedrich S."/>
            <person name="Rojas-Villalobos C."/>
            <person name="Quatrini R."/>
            <person name="Dinamarca M.A."/>
            <person name="Schwarz A."/>
            <person name="Canales C."/>
            <person name="Nancucheo I."/>
        </authorList>
    </citation>
    <scope>NUCLEOTIDE SEQUENCE [LARGE SCALE GENOMIC DNA]</scope>
    <source>
        <strain evidence="4 5">USS-CCA1</strain>
    </source>
</reference>
<dbReference type="SUPFAM" id="SSF51735">
    <property type="entry name" value="NAD(P)-binding Rossmann-fold domains"/>
    <property type="match status" value="1"/>
</dbReference>
<evidence type="ECO:0000256" key="1">
    <source>
        <dbReference type="ARBA" id="ARBA00010944"/>
    </source>
</evidence>
<comment type="similarity">
    <text evidence="1 2">Belongs to the dTDP-4-dehydrorhamnose reductase family.</text>
</comment>
<keyword evidence="2 4" id="KW-0560">Oxidoreductase</keyword>
<evidence type="ECO:0000256" key="2">
    <source>
        <dbReference type="RuleBase" id="RU364082"/>
    </source>
</evidence>
<evidence type="ECO:0000313" key="4">
    <source>
        <dbReference type="EMBL" id="MST31715.1"/>
    </source>
</evidence>
<evidence type="ECO:0000259" key="3">
    <source>
        <dbReference type="Pfam" id="PF04321"/>
    </source>
</evidence>